<dbReference type="PANTHER" id="PTHR47829:SF1">
    <property type="entry name" value="HAD FAMILY PHOSPHATASE"/>
    <property type="match status" value="1"/>
</dbReference>
<evidence type="ECO:0000313" key="2">
    <source>
        <dbReference type="Proteomes" id="UP000432015"/>
    </source>
</evidence>
<dbReference type="InterPro" id="IPR023214">
    <property type="entry name" value="HAD_sf"/>
</dbReference>
<name>A0A7K1KXD9_9ACTN</name>
<dbReference type="InterPro" id="IPR023198">
    <property type="entry name" value="PGP-like_dom2"/>
</dbReference>
<proteinExistence type="predicted"/>
<dbReference type="InterPro" id="IPR036412">
    <property type="entry name" value="HAD-like_sf"/>
</dbReference>
<dbReference type="PANTHER" id="PTHR47829">
    <property type="entry name" value="HYDROLASE, PUTATIVE (AFU_ORTHOLOGUE AFUA_1G12880)-RELATED"/>
    <property type="match status" value="1"/>
</dbReference>
<dbReference type="NCBIfam" id="TIGR01549">
    <property type="entry name" value="HAD-SF-IA-v1"/>
    <property type="match status" value="1"/>
</dbReference>
<keyword evidence="2" id="KW-1185">Reference proteome</keyword>
<dbReference type="CDD" id="cd02603">
    <property type="entry name" value="HAD_sEH-N_like"/>
    <property type="match status" value="1"/>
</dbReference>
<dbReference type="Gene3D" id="3.40.50.1000">
    <property type="entry name" value="HAD superfamily/HAD-like"/>
    <property type="match status" value="1"/>
</dbReference>
<dbReference type="SFLD" id="SFLDG01129">
    <property type="entry name" value="C1.5:_HAD__Beta-PGM__Phosphata"/>
    <property type="match status" value="1"/>
</dbReference>
<dbReference type="InterPro" id="IPR052898">
    <property type="entry name" value="ACAD10-like"/>
</dbReference>
<dbReference type="SFLD" id="SFLDS00003">
    <property type="entry name" value="Haloacid_Dehalogenase"/>
    <property type="match status" value="1"/>
</dbReference>
<dbReference type="Gene3D" id="1.10.150.240">
    <property type="entry name" value="Putative phosphatase, domain 2"/>
    <property type="match status" value="1"/>
</dbReference>
<comment type="caution">
    <text evidence="1">The sequence shown here is derived from an EMBL/GenBank/DDBJ whole genome shotgun (WGS) entry which is preliminary data.</text>
</comment>
<dbReference type="PRINTS" id="PR00413">
    <property type="entry name" value="HADHALOGNASE"/>
</dbReference>
<dbReference type="AlphaFoldDB" id="A0A7K1KXD9"/>
<organism evidence="1 2">
    <name type="scientific">Actinomadura litoris</name>
    <dbReference type="NCBI Taxonomy" id="2678616"/>
    <lineage>
        <taxon>Bacteria</taxon>
        <taxon>Bacillati</taxon>
        <taxon>Actinomycetota</taxon>
        <taxon>Actinomycetes</taxon>
        <taxon>Streptosporangiales</taxon>
        <taxon>Thermomonosporaceae</taxon>
        <taxon>Actinomadura</taxon>
    </lineage>
</organism>
<accession>A0A7K1KXD9</accession>
<protein>
    <submittedName>
        <fullName evidence="1">HAD-IA family hydrolase</fullName>
    </submittedName>
</protein>
<gene>
    <name evidence="1" type="ORF">GNZ18_08555</name>
</gene>
<reference evidence="1 2" key="1">
    <citation type="submission" date="2019-11" db="EMBL/GenBank/DDBJ databases">
        <authorList>
            <person name="Cao P."/>
        </authorList>
    </citation>
    <scope>NUCLEOTIDE SEQUENCE [LARGE SCALE GENOMIC DNA]</scope>
    <source>
        <strain evidence="1 2">NEAU-AAG5</strain>
    </source>
</reference>
<dbReference type="Proteomes" id="UP000432015">
    <property type="component" value="Unassembled WGS sequence"/>
</dbReference>
<dbReference type="Pfam" id="PF00702">
    <property type="entry name" value="Hydrolase"/>
    <property type="match status" value="1"/>
</dbReference>
<sequence>MRSPPHRSHDHGRPSGPCRTGFGHRFGIVYHRAVAVKAVITDWGGVLTSPLNEAVATWLAADRIDAERYGVVMREWVSQAYEGSGQNPIHGLEDGSLAPEEFERLLAAELHTVDGGPVTATGLIARMFGAFAPVEPMYAALRTVRAAGARVALLSNSWGNDYPRDLFADLFDAVVISSEVGMRKPDEQIFRHALELLGLDPAECVFIDDIDHNIRAATTLGMLGIHHTSTDATVAELRDLGLHP</sequence>
<dbReference type="EMBL" id="WOFH01000003">
    <property type="protein sequence ID" value="MUN36645.1"/>
    <property type="molecule type" value="Genomic_DNA"/>
</dbReference>
<evidence type="ECO:0000313" key="1">
    <source>
        <dbReference type="EMBL" id="MUN36645.1"/>
    </source>
</evidence>
<dbReference type="SUPFAM" id="SSF56784">
    <property type="entry name" value="HAD-like"/>
    <property type="match status" value="1"/>
</dbReference>
<dbReference type="GO" id="GO:0016787">
    <property type="term" value="F:hydrolase activity"/>
    <property type="evidence" value="ECO:0007669"/>
    <property type="project" value="UniProtKB-KW"/>
</dbReference>
<keyword evidence="1" id="KW-0378">Hydrolase</keyword>
<dbReference type="InterPro" id="IPR006439">
    <property type="entry name" value="HAD-SF_hydro_IA"/>
</dbReference>
<dbReference type="NCBIfam" id="TIGR01509">
    <property type="entry name" value="HAD-SF-IA-v3"/>
    <property type="match status" value="1"/>
</dbReference>